<keyword evidence="3 5" id="KW-0238">DNA-binding</keyword>
<evidence type="ECO:0000256" key="5">
    <source>
        <dbReference type="PROSITE-ProRule" id="PRU01248"/>
    </source>
</evidence>
<feature type="domain" description="Tyr recombinase" evidence="7">
    <location>
        <begin position="218"/>
        <end position="419"/>
    </location>
</feature>
<comment type="similarity">
    <text evidence="1">Belongs to the 'phage' integrase family.</text>
</comment>
<reference evidence="10" key="1">
    <citation type="submission" date="2016-10" db="EMBL/GenBank/DDBJ databases">
        <authorList>
            <person name="Varghese N."/>
            <person name="Submissions S."/>
        </authorList>
    </citation>
    <scope>NUCLEOTIDE SEQUENCE [LARGE SCALE GENOMIC DNA]</scope>
    <source>
        <strain evidence="10">DSM 43163</strain>
    </source>
</reference>
<dbReference type="GO" id="GO:0015074">
    <property type="term" value="P:DNA integration"/>
    <property type="evidence" value="ECO:0007669"/>
    <property type="project" value="UniProtKB-KW"/>
</dbReference>
<dbReference type="EMBL" id="FNVO01000011">
    <property type="protein sequence ID" value="SEG75442.1"/>
    <property type="molecule type" value="Genomic_DNA"/>
</dbReference>
<keyword evidence="10" id="KW-1185">Reference proteome</keyword>
<sequence length="451" mass="49760">MANKDGHRRFGNIRKLPSGRHQVRYPGPDGRMRTAPNTFATKGEADRYLTLIEAQILNGEWTDPERAKVKLGEYAAKWIEQRPGLRPRTVELYRRLLRRQIAPHLGGVPLGKLSTPMIREWRMTLLGEGVSASVTAKAYRFLRAVLTTAAEDDRIIPRNPCRIRGAGDEKPDERPVLTVAQVFDLAERIGRRPVGNVRKLPTGEYRLRYQLGNGEMRAFPMTFPNKEAAEQVLSKMADDGHANVRRDDRFRALVLLATFASLRWGEAVALQRRDIDLAARTVTVRRQYLEMDSGDLVLGPTKSRAGARTVVFPAGIVPAIRDHLDRYAADDPAALVFTGANGGVLRRGNFRRASRWAETVAALGVPGLHFHDLRHTGNTIAAQSGASLRDLMNRMGHDSVRAAMIYQHATSEADKAIADSLDARIGAVMSTDGDGQDDDEDGAAGALVPVA</sequence>
<dbReference type="PROSITE" id="PS51900">
    <property type="entry name" value="CB"/>
    <property type="match status" value="1"/>
</dbReference>
<dbReference type="InterPro" id="IPR058717">
    <property type="entry name" value="Phage_L5_Integrase_N"/>
</dbReference>
<keyword evidence="2" id="KW-0229">DNA integration</keyword>
<dbReference type="Gene3D" id="1.10.443.10">
    <property type="entry name" value="Intergrase catalytic core"/>
    <property type="match status" value="1"/>
</dbReference>
<evidence type="ECO:0000256" key="2">
    <source>
        <dbReference type="ARBA" id="ARBA00022908"/>
    </source>
</evidence>
<dbReference type="InterPro" id="IPR002104">
    <property type="entry name" value="Integrase_catalytic"/>
</dbReference>
<dbReference type="InterPro" id="IPR004107">
    <property type="entry name" value="Integrase_SAM-like_N"/>
</dbReference>
<evidence type="ECO:0000256" key="4">
    <source>
        <dbReference type="ARBA" id="ARBA00023172"/>
    </source>
</evidence>
<dbReference type="InterPro" id="IPR050090">
    <property type="entry name" value="Tyrosine_recombinase_XerCD"/>
</dbReference>
<dbReference type="PROSITE" id="PS51898">
    <property type="entry name" value="TYR_RECOMBINASE"/>
    <property type="match status" value="1"/>
</dbReference>
<dbReference type="Proteomes" id="UP000236723">
    <property type="component" value="Unassembled WGS sequence"/>
</dbReference>
<dbReference type="SUPFAM" id="SSF56349">
    <property type="entry name" value="DNA breaking-rejoining enzymes"/>
    <property type="match status" value="1"/>
</dbReference>
<dbReference type="InterPro" id="IPR013762">
    <property type="entry name" value="Integrase-like_cat_sf"/>
</dbReference>
<keyword evidence="4" id="KW-0233">DNA recombination</keyword>
<protein>
    <submittedName>
        <fullName evidence="9">Phage integrase, N-terminal SAM-like domain</fullName>
    </submittedName>
</protein>
<dbReference type="InterPro" id="IPR044068">
    <property type="entry name" value="CB"/>
</dbReference>
<accession>A0A1H6CR14</accession>
<proteinExistence type="inferred from homology"/>
<dbReference type="CDD" id="cd01189">
    <property type="entry name" value="INT_ICEBs1_C_like"/>
    <property type="match status" value="1"/>
</dbReference>
<evidence type="ECO:0000256" key="3">
    <source>
        <dbReference type="ARBA" id="ARBA00023125"/>
    </source>
</evidence>
<dbReference type="GO" id="GO:0006310">
    <property type="term" value="P:DNA recombination"/>
    <property type="evidence" value="ECO:0007669"/>
    <property type="project" value="UniProtKB-KW"/>
</dbReference>
<feature type="compositionally biased region" description="Basic residues" evidence="6">
    <location>
        <begin position="1"/>
        <end position="23"/>
    </location>
</feature>
<organism evidence="9 10">
    <name type="scientific">Thermomonospora echinospora</name>
    <dbReference type="NCBI Taxonomy" id="1992"/>
    <lineage>
        <taxon>Bacteria</taxon>
        <taxon>Bacillati</taxon>
        <taxon>Actinomycetota</taxon>
        <taxon>Actinomycetes</taxon>
        <taxon>Streptosporangiales</taxon>
        <taxon>Thermomonosporaceae</taxon>
        <taxon>Thermomonospora</taxon>
    </lineage>
</organism>
<dbReference type="InterPro" id="IPR010998">
    <property type="entry name" value="Integrase_recombinase_N"/>
</dbReference>
<dbReference type="RefSeq" id="WP_200827413.1">
    <property type="nucleotide sequence ID" value="NZ_FNVO01000011.1"/>
</dbReference>
<dbReference type="Gene3D" id="1.10.150.130">
    <property type="match status" value="1"/>
</dbReference>
<dbReference type="InterPro" id="IPR011010">
    <property type="entry name" value="DNA_brk_join_enz"/>
</dbReference>
<dbReference type="Pfam" id="PF00589">
    <property type="entry name" value="Phage_integrase"/>
    <property type="match status" value="1"/>
</dbReference>
<gene>
    <name evidence="9" type="ORF">SAMN04489712_11139</name>
</gene>
<dbReference type="Pfam" id="PF14659">
    <property type="entry name" value="Phage_int_SAM_3"/>
    <property type="match status" value="1"/>
</dbReference>
<feature type="region of interest" description="Disordered" evidence="6">
    <location>
        <begin position="1"/>
        <end position="37"/>
    </location>
</feature>
<evidence type="ECO:0000259" key="8">
    <source>
        <dbReference type="PROSITE" id="PS51900"/>
    </source>
</evidence>
<dbReference type="AlphaFoldDB" id="A0A1H6CR14"/>
<dbReference type="PANTHER" id="PTHR30349">
    <property type="entry name" value="PHAGE INTEGRASE-RELATED"/>
    <property type="match status" value="1"/>
</dbReference>
<name>A0A1H6CR14_9ACTN</name>
<feature type="domain" description="Core-binding (CB)" evidence="8">
    <location>
        <begin position="69"/>
        <end position="150"/>
    </location>
</feature>
<evidence type="ECO:0000313" key="10">
    <source>
        <dbReference type="Proteomes" id="UP000236723"/>
    </source>
</evidence>
<dbReference type="Pfam" id="PF26003">
    <property type="entry name" value="Integrase_N_phage"/>
    <property type="match status" value="1"/>
</dbReference>
<feature type="region of interest" description="Disordered" evidence="6">
    <location>
        <begin position="429"/>
        <end position="451"/>
    </location>
</feature>
<evidence type="ECO:0000256" key="1">
    <source>
        <dbReference type="ARBA" id="ARBA00008857"/>
    </source>
</evidence>
<dbReference type="GO" id="GO:0003677">
    <property type="term" value="F:DNA binding"/>
    <property type="evidence" value="ECO:0007669"/>
    <property type="project" value="UniProtKB-UniRule"/>
</dbReference>
<dbReference type="PANTHER" id="PTHR30349:SF64">
    <property type="entry name" value="PROPHAGE INTEGRASE INTD-RELATED"/>
    <property type="match status" value="1"/>
</dbReference>
<evidence type="ECO:0000259" key="7">
    <source>
        <dbReference type="PROSITE" id="PS51898"/>
    </source>
</evidence>
<evidence type="ECO:0000313" key="9">
    <source>
        <dbReference type="EMBL" id="SEG75442.1"/>
    </source>
</evidence>
<evidence type="ECO:0000256" key="6">
    <source>
        <dbReference type="SAM" id="MobiDB-lite"/>
    </source>
</evidence>